<proteinExistence type="predicted"/>
<protein>
    <submittedName>
        <fullName evidence="1">Uncharacterized protein</fullName>
    </submittedName>
</protein>
<sequence length="32" mass="3681">MFGGLCCKMQLRNYYYCMIGSIVIVVDGEFNL</sequence>
<accession>A0A212JN27</accession>
<dbReference type="EMBL" id="FLUP01000001">
    <property type="protein sequence ID" value="SBW00827.1"/>
    <property type="molecule type" value="Genomic_DNA"/>
</dbReference>
<evidence type="ECO:0000313" key="1">
    <source>
        <dbReference type="EMBL" id="SBW00827.1"/>
    </source>
</evidence>
<dbReference type="AlphaFoldDB" id="A0A212JN27"/>
<organism evidence="1">
    <name type="scientific">uncultured Desulfovibrio sp</name>
    <dbReference type="NCBI Taxonomy" id="167968"/>
    <lineage>
        <taxon>Bacteria</taxon>
        <taxon>Pseudomonadati</taxon>
        <taxon>Thermodesulfobacteriota</taxon>
        <taxon>Desulfovibrionia</taxon>
        <taxon>Desulfovibrionales</taxon>
        <taxon>Desulfovibrionaceae</taxon>
        <taxon>Desulfovibrio</taxon>
        <taxon>environmental samples</taxon>
    </lineage>
</organism>
<gene>
    <name evidence="1" type="ORF">KM92DES2_11410</name>
</gene>
<reference evidence="1" key="1">
    <citation type="submission" date="2016-04" db="EMBL/GenBank/DDBJ databases">
        <authorList>
            <person name="Evans L.H."/>
            <person name="Alamgir A."/>
            <person name="Owens N."/>
            <person name="Weber N.D."/>
            <person name="Virtaneva K."/>
            <person name="Barbian K."/>
            <person name="Babar A."/>
            <person name="Rosenke K."/>
        </authorList>
    </citation>
    <scope>NUCLEOTIDE SEQUENCE</scope>
    <source>
        <strain evidence="1">92-2</strain>
    </source>
</reference>
<name>A0A212JN27_9BACT</name>